<evidence type="ECO:0000313" key="2">
    <source>
        <dbReference type="EMBL" id="RZS92732.1"/>
    </source>
</evidence>
<dbReference type="NCBIfam" id="TIGR00738">
    <property type="entry name" value="rrf2_super"/>
    <property type="match status" value="1"/>
</dbReference>
<keyword evidence="1" id="KW-0238">DNA-binding</keyword>
<gene>
    <name evidence="2" type="ORF">EV209_3032</name>
</gene>
<name>A0A4Q7P252_9FIRM</name>
<dbReference type="Pfam" id="PF02082">
    <property type="entry name" value="Rrf2"/>
    <property type="match status" value="1"/>
</dbReference>
<evidence type="ECO:0000313" key="3">
    <source>
        <dbReference type="Proteomes" id="UP000292927"/>
    </source>
</evidence>
<dbReference type="SUPFAM" id="SSF46785">
    <property type="entry name" value="Winged helix' DNA-binding domain"/>
    <property type="match status" value="1"/>
</dbReference>
<dbReference type="GO" id="GO:0003700">
    <property type="term" value="F:DNA-binding transcription factor activity"/>
    <property type="evidence" value="ECO:0007669"/>
    <property type="project" value="TreeGrafter"/>
</dbReference>
<evidence type="ECO:0000256" key="1">
    <source>
        <dbReference type="ARBA" id="ARBA00023125"/>
    </source>
</evidence>
<dbReference type="GO" id="GO:0003677">
    <property type="term" value="F:DNA binding"/>
    <property type="evidence" value="ECO:0007669"/>
    <property type="project" value="UniProtKB-KW"/>
</dbReference>
<protein>
    <submittedName>
        <fullName evidence="2">BadM/Rrf2 family transcriptional regulator</fullName>
    </submittedName>
</protein>
<dbReference type="PROSITE" id="PS51197">
    <property type="entry name" value="HTH_RRF2_2"/>
    <property type="match status" value="1"/>
</dbReference>
<dbReference type="OrthoDB" id="9808360at2"/>
<dbReference type="PANTHER" id="PTHR33221:SF5">
    <property type="entry name" value="HTH-TYPE TRANSCRIPTIONAL REGULATOR ISCR"/>
    <property type="match status" value="1"/>
</dbReference>
<sequence length="158" mass="17770">MMVSTKGRYALRVMLDLSLHDTDDYISLKVIAERQGISMKYLEMVVAMLHKAKMVRSMRGKDGGYQLSRKPSEYTIGSILKLTEGTLAPVACVEDGRPACTRAESCLTLPMWMQLDEIIDQYLESVTLEDLILGRAKIGSEGQEDYELFDQEHESTGL</sequence>
<dbReference type="AlphaFoldDB" id="A0A4Q7P252"/>
<dbReference type="PANTHER" id="PTHR33221">
    <property type="entry name" value="WINGED HELIX-TURN-HELIX TRANSCRIPTIONAL REGULATOR, RRF2 FAMILY"/>
    <property type="match status" value="1"/>
</dbReference>
<dbReference type="InterPro" id="IPR000944">
    <property type="entry name" value="Tscrpt_reg_Rrf2"/>
</dbReference>
<dbReference type="Gene3D" id="1.10.10.10">
    <property type="entry name" value="Winged helix-like DNA-binding domain superfamily/Winged helix DNA-binding domain"/>
    <property type="match status" value="1"/>
</dbReference>
<dbReference type="Proteomes" id="UP000292927">
    <property type="component" value="Unassembled WGS sequence"/>
</dbReference>
<proteinExistence type="predicted"/>
<dbReference type="RefSeq" id="WP_130436261.1">
    <property type="nucleotide sequence ID" value="NZ_SGXF01000008.1"/>
</dbReference>
<accession>A0A4Q7P252</accession>
<dbReference type="EMBL" id="SGXF01000008">
    <property type="protein sequence ID" value="RZS92732.1"/>
    <property type="molecule type" value="Genomic_DNA"/>
</dbReference>
<reference evidence="2 3" key="1">
    <citation type="submission" date="2019-02" db="EMBL/GenBank/DDBJ databases">
        <title>Genomic Encyclopedia of Type Strains, Phase IV (KMG-IV): sequencing the most valuable type-strain genomes for metagenomic binning, comparative biology and taxonomic classification.</title>
        <authorList>
            <person name="Goeker M."/>
        </authorList>
    </citation>
    <scope>NUCLEOTIDE SEQUENCE [LARGE SCALE GENOMIC DNA]</scope>
    <source>
        <strain evidence="2 3">DSM 29486</strain>
    </source>
</reference>
<comment type="caution">
    <text evidence="2">The sequence shown here is derived from an EMBL/GenBank/DDBJ whole genome shotgun (WGS) entry which is preliminary data.</text>
</comment>
<dbReference type="GO" id="GO:0005829">
    <property type="term" value="C:cytosol"/>
    <property type="evidence" value="ECO:0007669"/>
    <property type="project" value="TreeGrafter"/>
</dbReference>
<keyword evidence="3" id="KW-1185">Reference proteome</keyword>
<organism evidence="2 3">
    <name type="scientific">Cuneatibacter caecimuris</name>
    <dbReference type="NCBI Taxonomy" id="1796618"/>
    <lineage>
        <taxon>Bacteria</taxon>
        <taxon>Bacillati</taxon>
        <taxon>Bacillota</taxon>
        <taxon>Clostridia</taxon>
        <taxon>Lachnospirales</taxon>
        <taxon>Lachnospiraceae</taxon>
        <taxon>Cuneatibacter</taxon>
    </lineage>
</organism>
<dbReference type="InterPro" id="IPR036388">
    <property type="entry name" value="WH-like_DNA-bd_sf"/>
</dbReference>
<dbReference type="InterPro" id="IPR036390">
    <property type="entry name" value="WH_DNA-bd_sf"/>
</dbReference>